<evidence type="ECO:0000256" key="1">
    <source>
        <dbReference type="ARBA" id="ARBA00001971"/>
    </source>
</evidence>
<protein>
    <recommendedName>
        <fullName evidence="13">Cytochrome P450</fullName>
    </recommendedName>
</protein>
<evidence type="ECO:0000313" key="12">
    <source>
        <dbReference type="Proteomes" id="UP000054166"/>
    </source>
</evidence>
<comment type="similarity">
    <text evidence="3 10">Belongs to the cytochrome P450 family.</text>
</comment>
<keyword evidence="7 9" id="KW-0408">Iron</keyword>
<evidence type="ECO:0000256" key="6">
    <source>
        <dbReference type="ARBA" id="ARBA00023002"/>
    </source>
</evidence>
<comment type="pathway">
    <text evidence="2">Secondary metabolite biosynthesis.</text>
</comment>
<sequence length="427" mass="48710">MLLDKRGNKYSSRPERTMVYEMGWDWALTMMPYGPRWRRHRTKFQKHFHASLSPLYQPTQMAEAHTLLRNLLTNPDDFNHYIRRAAAAIILNITYGYSVADEHDAYVVLANTTMRSFAQAIVFGSYLVDYIPMLKYVPSWMPGASFKRKAREWRRLSREMLENQFKLVKQRMAHGTAVSCITTRELDNWMEAGGSADEEELIMNIAAIAYAGGADTTVSSITSFFLAMVLSPDIQKKAQDEIDRLTTGNRIPTFADKLSLPYISCIIWECLRWNPASPLGGTHFTTEDDEYNGYRIPKGTTVIPNVWAVLHDEHTYPEPFKFNPDRFENQEMNRLAGINELPQAAFGFGRRMCPGRWLAYDSIWITVVSVLSVYNISTAIDNNGLPILPSVEYTSSSFSHPKPFKCRIVSRSEAAAALIKQTAEERA</sequence>
<dbReference type="CDD" id="cd11065">
    <property type="entry name" value="CYP64-like"/>
    <property type="match status" value="1"/>
</dbReference>
<dbReference type="Gene3D" id="1.10.630.10">
    <property type="entry name" value="Cytochrome P450"/>
    <property type="match status" value="1"/>
</dbReference>
<dbReference type="InterPro" id="IPR017972">
    <property type="entry name" value="Cyt_P450_CS"/>
</dbReference>
<dbReference type="GO" id="GO:0005506">
    <property type="term" value="F:iron ion binding"/>
    <property type="evidence" value="ECO:0007669"/>
    <property type="project" value="InterPro"/>
</dbReference>
<dbReference type="SUPFAM" id="SSF48264">
    <property type="entry name" value="Cytochrome P450"/>
    <property type="match status" value="1"/>
</dbReference>
<evidence type="ECO:0000256" key="4">
    <source>
        <dbReference type="ARBA" id="ARBA00022617"/>
    </source>
</evidence>
<evidence type="ECO:0000313" key="11">
    <source>
        <dbReference type="EMBL" id="KIM73495.1"/>
    </source>
</evidence>
<name>A0A0C3ELN3_PILCF</name>
<feature type="binding site" description="axial binding residue" evidence="9">
    <location>
        <position position="353"/>
    </location>
    <ligand>
        <name>heme</name>
        <dbReference type="ChEBI" id="CHEBI:30413"/>
    </ligand>
    <ligandPart>
        <name>Fe</name>
        <dbReference type="ChEBI" id="CHEBI:18248"/>
    </ligandPart>
</feature>
<dbReference type="OrthoDB" id="2789670at2759"/>
<proteinExistence type="inferred from homology"/>
<dbReference type="InParanoid" id="A0A0C3ELN3"/>
<evidence type="ECO:0008006" key="13">
    <source>
        <dbReference type="Google" id="ProtNLM"/>
    </source>
</evidence>
<dbReference type="GO" id="GO:0016705">
    <property type="term" value="F:oxidoreductase activity, acting on paired donors, with incorporation or reduction of molecular oxygen"/>
    <property type="evidence" value="ECO:0007669"/>
    <property type="project" value="InterPro"/>
</dbReference>
<keyword evidence="12" id="KW-1185">Reference proteome</keyword>
<reference evidence="12" key="2">
    <citation type="submission" date="2015-01" db="EMBL/GenBank/DDBJ databases">
        <title>Evolutionary Origins and Diversification of the Mycorrhizal Mutualists.</title>
        <authorList>
            <consortium name="DOE Joint Genome Institute"/>
            <consortium name="Mycorrhizal Genomics Consortium"/>
            <person name="Kohler A."/>
            <person name="Kuo A."/>
            <person name="Nagy L.G."/>
            <person name="Floudas D."/>
            <person name="Copeland A."/>
            <person name="Barry K.W."/>
            <person name="Cichocki N."/>
            <person name="Veneault-Fourrey C."/>
            <person name="LaButti K."/>
            <person name="Lindquist E.A."/>
            <person name="Lipzen A."/>
            <person name="Lundell T."/>
            <person name="Morin E."/>
            <person name="Murat C."/>
            <person name="Riley R."/>
            <person name="Ohm R."/>
            <person name="Sun H."/>
            <person name="Tunlid A."/>
            <person name="Henrissat B."/>
            <person name="Grigoriev I.V."/>
            <person name="Hibbett D.S."/>
            <person name="Martin F."/>
        </authorList>
    </citation>
    <scope>NUCLEOTIDE SEQUENCE [LARGE SCALE GENOMIC DNA]</scope>
    <source>
        <strain evidence="12">F 1598</strain>
    </source>
</reference>
<dbReference type="PANTHER" id="PTHR46300">
    <property type="entry name" value="P450, PUTATIVE (EUROFUNG)-RELATED-RELATED"/>
    <property type="match status" value="1"/>
</dbReference>
<evidence type="ECO:0000256" key="7">
    <source>
        <dbReference type="ARBA" id="ARBA00023004"/>
    </source>
</evidence>
<dbReference type="PROSITE" id="PS00086">
    <property type="entry name" value="CYTOCHROME_P450"/>
    <property type="match status" value="1"/>
</dbReference>
<gene>
    <name evidence="11" type="ORF">PILCRDRAFT_802518</name>
</gene>
<dbReference type="InterPro" id="IPR036396">
    <property type="entry name" value="Cyt_P450_sf"/>
</dbReference>
<dbReference type="InterPro" id="IPR050364">
    <property type="entry name" value="Cytochrome_P450_fung"/>
</dbReference>
<dbReference type="EMBL" id="KN833080">
    <property type="protein sequence ID" value="KIM73495.1"/>
    <property type="molecule type" value="Genomic_DNA"/>
</dbReference>
<accession>A0A0C3ELN3</accession>
<evidence type="ECO:0000256" key="5">
    <source>
        <dbReference type="ARBA" id="ARBA00022723"/>
    </source>
</evidence>
<dbReference type="HOGENOM" id="CLU_001570_2_0_1"/>
<dbReference type="InterPro" id="IPR002401">
    <property type="entry name" value="Cyt_P450_E_grp-I"/>
</dbReference>
<dbReference type="AlphaFoldDB" id="A0A0C3ELN3"/>
<keyword evidence="5 9" id="KW-0479">Metal-binding</keyword>
<dbReference type="Pfam" id="PF00067">
    <property type="entry name" value="p450"/>
    <property type="match status" value="1"/>
</dbReference>
<keyword evidence="4 9" id="KW-0349">Heme</keyword>
<reference evidence="11 12" key="1">
    <citation type="submission" date="2014-04" db="EMBL/GenBank/DDBJ databases">
        <authorList>
            <consortium name="DOE Joint Genome Institute"/>
            <person name="Kuo A."/>
            <person name="Tarkka M."/>
            <person name="Buscot F."/>
            <person name="Kohler A."/>
            <person name="Nagy L.G."/>
            <person name="Floudas D."/>
            <person name="Copeland A."/>
            <person name="Barry K.W."/>
            <person name="Cichocki N."/>
            <person name="Veneault-Fourrey C."/>
            <person name="LaButti K."/>
            <person name="Lindquist E.A."/>
            <person name="Lipzen A."/>
            <person name="Lundell T."/>
            <person name="Morin E."/>
            <person name="Murat C."/>
            <person name="Sun H."/>
            <person name="Tunlid A."/>
            <person name="Henrissat B."/>
            <person name="Grigoriev I.V."/>
            <person name="Hibbett D.S."/>
            <person name="Martin F."/>
            <person name="Nordberg H.P."/>
            <person name="Cantor M.N."/>
            <person name="Hua S.X."/>
        </authorList>
    </citation>
    <scope>NUCLEOTIDE SEQUENCE [LARGE SCALE GENOMIC DNA]</scope>
    <source>
        <strain evidence="11 12">F 1598</strain>
    </source>
</reference>
<dbReference type="PRINTS" id="PR00463">
    <property type="entry name" value="EP450I"/>
</dbReference>
<dbReference type="STRING" id="765440.A0A0C3ELN3"/>
<keyword evidence="6 10" id="KW-0560">Oxidoreductase</keyword>
<dbReference type="Proteomes" id="UP000054166">
    <property type="component" value="Unassembled WGS sequence"/>
</dbReference>
<evidence type="ECO:0000256" key="3">
    <source>
        <dbReference type="ARBA" id="ARBA00010617"/>
    </source>
</evidence>
<evidence type="ECO:0000256" key="8">
    <source>
        <dbReference type="ARBA" id="ARBA00023033"/>
    </source>
</evidence>
<evidence type="ECO:0000256" key="2">
    <source>
        <dbReference type="ARBA" id="ARBA00005179"/>
    </source>
</evidence>
<evidence type="ECO:0000256" key="10">
    <source>
        <dbReference type="RuleBase" id="RU000461"/>
    </source>
</evidence>
<evidence type="ECO:0000256" key="9">
    <source>
        <dbReference type="PIRSR" id="PIRSR602401-1"/>
    </source>
</evidence>
<dbReference type="GO" id="GO:0004497">
    <property type="term" value="F:monooxygenase activity"/>
    <property type="evidence" value="ECO:0007669"/>
    <property type="project" value="UniProtKB-KW"/>
</dbReference>
<dbReference type="InterPro" id="IPR001128">
    <property type="entry name" value="Cyt_P450"/>
</dbReference>
<comment type="cofactor">
    <cofactor evidence="1 9">
        <name>heme</name>
        <dbReference type="ChEBI" id="CHEBI:30413"/>
    </cofactor>
</comment>
<dbReference type="GO" id="GO:0020037">
    <property type="term" value="F:heme binding"/>
    <property type="evidence" value="ECO:0007669"/>
    <property type="project" value="InterPro"/>
</dbReference>
<organism evidence="11 12">
    <name type="scientific">Piloderma croceum (strain F 1598)</name>
    <dbReference type="NCBI Taxonomy" id="765440"/>
    <lineage>
        <taxon>Eukaryota</taxon>
        <taxon>Fungi</taxon>
        <taxon>Dikarya</taxon>
        <taxon>Basidiomycota</taxon>
        <taxon>Agaricomycotina</taxon>
        <taxon>Agaricomycetes</taxon>
        <taxon>Agaricomycetidae</taxon>
        <taxon>Atheliales</taxon>
        <taxon>Atheliaceae</taxon>
        <taxon>Piloderma</taxon>
    </lineage>
</organism>
<dbReference type="PANTHER" id="PTHR46300:SF7">
    <property type="entry name" value="P450, PUTATIVE (EUROFUNG)-RELATED"/>
    <property type="match status" value="1"/>
</dbReference>
<keyword evidence="8 10" id="KW-0503">Monooxygenase</keyword>